<gene>
    <name evidence="8" type="primary">VMA21</name>
    <name evidence="8" type="ORF">HETSPECPRED_004648</name>
</gene>
<feature type="compositionally biased region" description="Low complexity" evidence="7">
    <location>
        <begin position="30"/>
        <end position="43"/>
    </location>
</feature>
<dbReference type="GO" id="GO:0033116">
    <property type="term" value="C:endoplasmic reticulum-Golgi intermediate compartment membrane"/>
    <property type="evidence" value="ECO:0007669"/>
    <property type="project" value="UniProtKB-SubCell"/>
</dbReference>
<dbReference type="GO" id="GO:0070072">
    <property type="term" value="P:vacuolar proton-transporting V-type ATPase complex assembly"/>
    <property type="evidence" value="ECO:0007669"/>
    <property type="project" value="UniProtKB-UniRule"/>
</dbReference>
<comment type="subcellular location">
    <subcellularLocation>
        <location evidence="6">Endoplasmic reticulum membrane</location>
        <topology evidence="6">Multi-pass membrane protein</topology>
    </subcellularLocation>
    <subcellularLocation>
        <location evidence="6">Endoplasmic reticulum-Golgi intermediate compartment membrane</location>
        <topology evidence="6">Multi-pass membrane protein</topology>
    </subcellularLocation>
    <subcellularLocation>
        <location evidence="6">Cytoplasmic vesicle</location>
        <location evidence="6">COPII-coated vesicle membrane</location>
        <topology evidence="6">Multi-pass membrane protein</topology>
    </subcellularLocation>
</comment>
<evidence type="ECO:0000256" key="4">
    <source>
        <dbReference type="ARBA" id="ARBA00023136"/>
    </source>
</evidence>
<dbReference type="GO" id="GO:0005789">
    <property type="term" value="C:endoplasmic reticulum membrane"/>
    <property type="evidence" value="ECO:0007669"/>
    <property type="project" value="UniProtKB-SubCell"/>
</dbReference>
<evidence type="ECO:0000256" key="5">
    <source>
        <dbReference type="ARBA" id="ARBA00023329"/>
    </source>
</evidence>
<evidence type="ECO:0000256" key="2">
    <source>
        <dbReference type="ARBA" id="ARBA00022824"/>
    </source>
</evidence>
<evidence type="ECO:0000256" key="3">
    <source>
        <dbReference type="ARBA" id="ARBA00022989"/>
    </source>
</evidence>
<dbReference type="AlphaFoldDB" id="A0A8H3FFK4"/>
<keyword evidence="4 6" id="KW-0472">Membrane</keyword>
<dbReference type="Pfam" id="PF09446">
    <property type="entry name" value="VMA21"/>
    <property type="match status" value="1"/>
</dbReference>
<evidence type="ECO:0000256" key="6">
    <source>
        <dbReference type="HAMAP-Rule" id="MF_03058"/>
    </source>
</evidence>
<comment type="caution">
    <text evidence="8">The sequence shown here is derived from an EMBL/GenBank/DDBJ whole genome shotgun (WGS) entry which is preliminary data.</text>
</comment>
<evidence type="ECO:0000313" key="8">
    <source>
        <dbReference type="EMBL" id="CAF9921842.1"/>
    </source>
</evidence>
<sequence>MNEVVWRGGSGKTSEAALTGPASTREKSATRTSTPKTSTSMTSRIVSTEKNLLEKDDRDDRSPGASEKSNIAPAVPAIVIYKLLGFTLAMIAGPIGMYFLTLDTIFHGNSTWAGATAALTANVVLIAYVIVAMNEDESEKREAAQIAKKGQ</sequence>
<keyword evidence="2 6" id="KW-0256">Endoplasmic reticulum</keyword>
<reference evidence="8" key="1">
    <citation type="submission" date="2021-03" db="EMBL/GenBank/DDBJ databases">
        <authorList>
            <person name="Tagirdzhanova G."/>
        </authorList>
    </citation>
    <scope>NUCLEOTIDE SEQUENCE</scope>
</reference>
<keyword evidence="5 6" id="KW-0968">Cytoplasmic vesicle</keyword>
<dbReference type="PANTHER" id="PTHR31792">
    <property type="entry name" value="VACUOLAR ATPASE ASSEMBLY INTEGRAL MEMBRANE PROTEIN VMA21"/>
    <property type="match status" value="1"/>
</dbReference>
<name>A0A8H3FFK4_9LECA</name>
<accession>A0A8H3FFK4</accession>
<keyword evidence="1 6" id="KW-0812">Transmembrane</keyword>
<keyword evidence="9" id="KW-1185">Reference proteome</keyword>
<comment type="function">
    <text evidence="6">Required for the assembly of the V0 complex of the vacuolar ATPase (V-ATPase) in the endoplasmic reticulum.</text>
</comment>
<dbReference type="Proteomes" id="UP000664521">
    <property type="component" value="Unassembled WGS sequence"/>
</dbReference>
<proteinExistence type="inferred from homology"/>
<evidence type="ECO:0000313" key="9">
    <source>
        <dbReference type="Proteomes" id="UP000664521"/>
    </source>
</evidence>
<feature type="transmembrane region" description="Helical" evidence="6">
    <location>
        <begin position="112"/>
        <end position="131"/>
    </location>
</feature>
<dbReference type="OrthoDB" id="160405at2759"/>
<evidence type="ECO:0000256" key="1">
    <source>
        <dbReference type="ARBA" id="ARBA00022692"/>
    </source>
</evidence>
<dbReference type="GO" id="GO:0012507">
    <property type="term" value="C:ER to Golgi transport vesicle membrane"/>
    <property type="evidence" value="ECO:0007669"/>
    <property type="project" value="UniProtKB-SubCell"/>
</dbReference>
<protein>
    <submittedName>
        <fullName evidence="8">Vacuolar ATPase assembly integral membrane protein vma21</fullName>
    </submittedName>
</protein>
<dbReference type="EMBL" id="CAJPDS010000029">
    <property type="protein sequence ID" value="CAF9921842.1"/>
    <property type="molecule type" value="Genomic_DNA"/>
</dbReference>
<organism evidence="8 9">
    <name type="scientific">Heterodermia speciosa</name>
    <dbReference type="NCBI Taxonomy" id="116794"/>
    <lineage>
        <taxon>Eukaryota</taxon>
        <taxon>Fungi</taxon>
        <taxon>Dikarya</taxon>
        <taxon>Ascomycota</taxon>
        <taxon>Pezizomycotina</taxon>
        <taxon>Lecanoromycetes</taxon>
        <taxon>OSLEUM clade</taxon>
        <taxon>Lecanoromycetidae</taxon>
        <taxon>Caliciales</taxon>
        <taxon>Physciaceae</taxon>
        <taxon>Heterodermia</taxon>
    </lineage>
</organism>
<dbReference type="PANTHER" id="PTHR31792:SF3">
    <property type="entry name" value="VACUOLAR ATPASE ASSEMBLY INTEGRAL MEMBRANE PROTEIN VMA21"/>
    <property type="match status" value="1"/>
</dbReference>
<keyword evidence="3 6" id="KW-1133">Transmembrane helix</keyword>
<feature type="transmembrane region" description="Helical" evidence="6">
    <location>
        <begin position="78"/>
        <end position="100"/>
    </location>
</feature>
<feature type="compositionally biased region" description="Basic and acidic residues" evidence="7">
    <location>
        <begin position="51"/>
        <end position="62"/>
    </location>
</feature>
<evidence type="ECO:0000256" key="7">
    <source>
        <dbReference type="SAM" id="MobiDB-lite"/>
    </source>
</evidence>
<dbReference type="HAMAP" id="MF_03058">
    <property type="entry name" value="VMA21"/>
    <property type="match status" value="1"/>
</dbReference>
<comment type="similarity">
    <text evidence="6">Belongs to the VMA21 family.</text>
</comment>
<feature type="short sequence motif" description="Prevents secretion from ER" evidence="6">
    <location>
        <begin position="148"/>
        <end position="151"/>
    </location>
</feature>
<dbReference type="InterPro" id="IPR019013">
    <property type="entry name" value="Vma21"/>
</dbReference>
<feature type="region of interest" description="Disordered" evidence="7">
    <location>
        <begin position="1"/>
        <end position="69"/>
    </location>
</feature>